<dbReference type="InterPro" id="IPR000873">
    <property type="entry name" value="AMP-dep_synth/lig_dom"/>
</dbReference>
<dbReference type="EMBL" id="VFPS01000008">
    <property type="protein sequence ID" value="TQM90236.1"/>
    <property type="molecule type" value="Genomic_DNA"/>
</dbReference>
<dbReference type="Pfam" id="PF00501">
    <property type="entry name" value="AMP-binding"/>
    <property type="match status" value="1"/>
</dbReference>
<evidence type="ECO:0000313" key="6">
    <source>
        <dbReference type="Proteomes" id="UP000319804"/>
    </source>
</evidence>
<keyword evidence="6" id="KW-1185">Reference proteome</keyword>
<protein>
    <submittedName>
        <fullName evidence="5">Fatty-acyl-CoA synthase</fullName>
    </submittedName>
</protein>
<evidence type="ECO:0000259" key="4">
    <source>
        <dbReference type="Pfam" id="PF13193"/>
    </source>
</evidence>
<keyword evidence="2" id="KW-0436">Ligase</keyword>
<dbReference type="OrthoDB" id="5240965at2"/>
<dbReference type="InterPro" id="IPR025110">
    <property type="entry name" value="AMP-bd_C"/>
</dbReference>
<reference evidence="5 6" key="1">
    <citation type="submission" date="2019-06" db="EMBL/GenBank/DDBJ databases">
        <title>Sequencing the genomes of 1000 actinobacteria strains.</title>
        <authorList>
            <person name="Klenk H.-P."/>
        </authorList>
    </citation>
    <scope>NUCLEOTIDE SEQUENCE [LARGE SCALE GENOMIC DNA]</scope>
    <source>
        <strain evidence="5 6">DSM 20427</strain>
    </source>
</reference>
<dbReference type="InterPro" id="IPR045851">
    <property type="entry name" value="AMP-bd_C_sf"/>
</dbReference>
<dbReference type="PANTHER" id="PTHR43201">
    <property type="entry name" value="ACYL-COA SYNTHETASE"/>
    <property type="match status" value="1"/>
</dbReference>
<comment type="similarity">
    <text evidence="1">Belongs to the ATP-dependent AMP-binding enzyme family.</text>
</comment>
<dbReference type="AlphaFoldDB" id="A0A4Y3UM35"/>
<dbReference type="InterPro" id="IPR042099">
    <property type="entry name" value="ANL_N_sf"/>
</dbReference>
<feature type="domain" description="AMP-dependent synthetase/ligase" evidence="3">
    <location>
        <begin position="21"/>
        <end position="314"/>
    </location>
</feature>
<dbReference type="CDD" id="cd04433">
    <property type="entry name" value="AFD_class_I"/>
    <property type="match status" value="1"/>
</dbReference>
<dbReference type="SUPFAM" id="SSF56801">
    <property type="entry name" value="Acetyl-CoA synthetase-like"/>
    <property type="match status" value="1"/>
</dbReference>
<dbReference type="RefSeq" id="WP_141380411.1">
    <property type="nucleotide sequence ID" value="NZ_BJNA01000022.1"/>
</dbReference>
<dbReference type="Gene3D" id="3.30.300.30">
    <property type="match status" value="1"/>
</dbReference>
<evidence type="ECO:0000313" key="5">
    <source>
        <dbReference type="EMBL" id="TQM90236.1"/>
    </source>
</evidence>
<name>A0A4Y3UM35_9MICO</name>
<accession>A0A4Y3UM35</accession>
<evidence type="ECO:0000256" key="1">
    <source>
        <dbReference type="ARBA" id="ARBA00006432"/>
    </source>
</evidence>
<dbReference type="Gene3D" id="3.40.50.12780">
    <property type="entry name" value="N-terminal domain of ligase-like"/>
    <property type="match status" value="1"/>
</dbReference>
<proteinExistence type="inferred from homology"/>
<dbReference type="PANTHER" id="PTHR43201:SF5">
    <property type="entry name" value="MEDIUM-CHAIN ACYL-COA LIGASE ACSF2, MITOCHONDRIAL"/>
    <property type="match status" value="1"/>
</dbReference>
<dbReference type="Pfam" id="PF13193">
    <property type="entry name" value="AMP-binding_C"/>
    <property type="match status" value="1"/>
</dbReference>
<dbReference type="GO" id="GO:0006631">
    <property type="term" value="P:fatty acid metabolic process"/>
    <property type="evidence" value="ECO:0007669"/>
    <property type="project" value="TreeGrafter"/>
</dbReference>
<organism evidence="5 6">
    <name type="scientific">Microbacterium lacticum</name>
    <dbReference type="NCBI Taxonomy" id="33885"/>
    <lineage>
        <taxon>Bacteria</taxon>
        <taxon>Bacillati</taxon>
        <taxon>Actinomycetota</taxon>
        <taxon>Actinomycetes</taxon>
        <taxon>Micrococcales</taxon>
        <taxon>Microbacteriaceae</taxon>
        <taxon>Microbacterium</taxon>
    </lineage>
</organism>
<evidence type="ECO:0000259" key="3">
    <source>
        <dbReference type="Pfam" id="PF00501"/>
    </source>
</evidence>
<sequence>MKTLITLLRESATPELRIGDARTTPAAIAADADRAAARLAGDDRPLLLQLRNHPADIAVLFGAAAAGRPVVLADPQANTTLIAQLERAAGQQLVRCATASVLGEAGDALSVESLIDQGAAPAAALPSPDAFAPFLFLPTSGSMGAPKLAVHHQAALLAGAESYVALYPLRDDATVLLPLPLVHSFGLIGGLFHALAAGHSVRLLERFTPAGFAAAVEEDAPALCLGTPLVHQLLLRSRVLAGGLPSACLALSSGGPLAPDVIEQLAEIGLLVRAIYGSTETGVIAAQAGQHLSPGTVGAAAPGVEMRLVEGELLVRTPGRFLGWANGPATADAWHRTGDRVRLDEDGTVTVLGRKSTFINVGGKKVNPTVVESVLERHPSVLEAMAVPRAVEGEQQVVALVVAASPVSDADLIAWCREALLPYEVPAAIDRVDALPRTDNGKLRRPTEETR</sequence>
<comment type="caution">
    <text evidence="5">The sequence shown here is derived from an EMBL/GenBank/DDBJ whole genome shotgun (WGS) entry which is preliminary data.</text>
</comment>
<evidence type="ECO:0000256" key="2">
    <source>
        <dbReference type="ARBA" id="ARBA00022598"/>
    </source>
</evidence>
<feature type="domain" description="AMP-binding enzyme C-terminal" evidence="4">
    <location>
        <begin position="371"/>
        <end position="442"/>
    </location>
</feature>
<dbReference type="GO" id="GO:0031956">
    <property type="term" value="F:medium-chain fatty acid-CoA ligase activity"/>
    <property type="evidence" value="ECO:0007669"/>
    <property type="project" value="TreeGrafter"/>
</dbReference>
<dbReference type="Proteomes" id="UP000319804">
    <property type="component" value="Unassembled WGS sequence"/>
</dbReference>
<gene>
    <name evidence="5" type="ORF">FHX68_3040</name>
</gene>